<reference evidence="2" key="1">
    <citation type="journal article" date="2014" name="PLoS Genet.">
        <title>The Genome of Spironucleus salmonicida Highlights a Fish Pathogen Adapted to Fluctuating Environments.</title>
        <authorList>
            <person name="Xu F."/>
            <person name="Jerlstrom-Hultqvist J."/>
            <person name="Einarsson E."/>
            <person name="Astvaldsson A."/>
            <person name="Svard S.G."/>
            <person name="Andersson J.O."/>
        </authorList>
    </citation>
    <scope>NUCLEOTIDE SEQUENCE</scope>
</reference>
<feature type="region of interest" description="Disordered" evidence="1">
    <location>
        <begin position="125"/>
        <end position="149"/>
    </location>
</feature>
<sequence>MISSNDLYLSHPNIFRKGKIYTHMLKQYRSYYEQFVLPDCWVSIFDKNCFYQDPQNIRFLLKQHSLQYRKGQVTSHMLYHQTIAMDNFTIPELFNQYLQNDTTAKIHKSIKQTVQQFTKFESKSKNIKKHDENLTPKSEHLDTQEKNHKKHMIKDFYQTHIKS</sequence>
<proteinExistence type="predicted"/>
<evidence type="ECO:0000256" key="1">
    <source>
        <dbReference type="SAM" id="MobiDB-lite"/>
    </source>
</evidence>
<protein>
    <submittedName>
        <fullName evidence="2">Uncharacterized protein</fullName>
    </submittedName>
</protein>
<accession>V6LPS8</accession>
<organism evidence="2">
    <name type="scientific">Spironucleus salmonicida</name>
    <dbReference type="NCBI Taxonomy" id="348837"/>
    <lineage>
        <taxon>Eukaryota</taxon>
        <taxon>Metamonada</taxon>
        <taxon>Diplomonadida</taxon>
        <taxon>Hexamitidae</taxon>
        <taxon>Hexamitinae</taxon>
        <taxon>Spironucleus</taxon>
    </lineage>
</organism>
<gene>
    <name evidence="2" type="ORF">SS50377_13472</name>
</gene>
<name>V6LPS8_9EUKA</name>
<evidence type="ECO:0000313" key="2">
    <source>
        <dbReference type="EMBL" id="EST46667.1"/>
    </source>
</evidence>
<feature type="compositionally biased region" description="Basic and acidic residues" evidence="1">
    <location>
        <begin position="125"/>
        <end position="146"/>
    </location>
</feature>
<dbReference type="EMBL" id="KI546073">
    <property type="protein sequence ID" value="EST46667.1"/>
    <property type="molecule type" value="Genomic_DNA"/>
</dbReference>
<dbReference type="AlphaFoldDB" id="V6LPS8"/>